<dbReference type="InterPro" id="IPR005017">
    <property type="entry name" value="OMPP1/FadL/TodX"/>
</dbReference>
<dbReference type="AlphaFoldDB" id="F6F1S7"/>
<gene>
    <name evidence="9" type="ORF">Sphch_3912</name>
</gene>
<keyword evidence="3" id="KW-1134">Transmembrane beta strand</keyword>
<evidence type="ECO:0000256" key="3">
    <source>
        <dbReference type="ARBA" id="ARBA00022452"/>
    </source>
</evidence>
<dbReference type="HOGENOM" id="CLU_035981_1_0_5"/>
<evidence type="ECO:0000256" key="2">
    <source>
        <dbReference type="ARBA" id="ARBA00008163"/>
    </source>
</evidence>
<evidence type="ECO:0000256" key="1">
    <source>
        <dbReference type="ARBA" id="ARBA00004571"/>
    </source>
</evidence>
<dbReference type="STRING" id="690566.Sphch_3912"/>
<evidence type="ECO:0000256" key="8">
    <source>
        <dbReference type="SAM" id="SignalP"/>
    </source>
</evidence>
<keyword evidence="4" id="KW-0812">Transmembrane</keyword>
<sequence length="390" mass="41469" precursor="true">MRAFDIFAAGICLGSLGTAFPAQATDGYYLTGANARATGMGGVGIALPAGPEAATINPAGAAFVENGFEIGVRLLMLETRTSNLFVPGNNVAADQYQPIPDFGINYHLNDKVTLAVTSFGGGLGQSYSQPFLPGMGFSKERANFIQAGISPTVALKVRDNLSIGVGLGLVNEFFRARGVIVPTPQGPTQLPNHGWSQAFGVGGRFGVLWKPVPTLAVGATYMTKVRMSRLKGYDEDLLAGLGESIDMPSQIGAGISVKPNARLTLGFDFLRTYWSDVKAFSEQAGFGWRDNNIYKFGAAYDLLPGFTVRAGTSLARRHFGSDFLLANVNTPGTSSKSLTFGFTKRVGEKDEISFSADYELNGKVEGTGHAQGTVLRSRYGFAGVSFTHRL</sequence>
<name>F6F1S7_SPHCR</name>
<evidence type="ECO:0000313" key="9">
    <source>
        <dbReference type="EMBL" id="AEG51493.1"/>
    </source>
</evidence>
<keyword evidence="6" id="KW-0472">Membrane</keyword>
<dbReference type="EMBL" id="CP002799">
    <property type="protein sequence ID" value="AEG51493.1"/>
    <property type="molecule type" value="Genomic_DNA"/>
</dbReference>
<dbReference type="Gene3D" id="2.40.160.60">
    <property type="entry name" value="Outer membrane protein transport protein (OMPP1/FadL/TodX)"/>
    <property type="match status" value="1"/>
</dbReference>
<comment type="similarity">
    <text evidence="2">Belongs to the OmpP1/FadL family.</text>
</comment>
<dbReference type="GO" id="GO:0009279">
    <property type="term" value="C:cell outer membrane"/>
    <property type="evidence" value="ECO:0007669"/>
    <property type="project" value="UniProtKB-SubCell"/>
</dbReference>
<proteinExistence type="inferred from homology"/>
<evidence type="ECO:0000256" key="5">
    <source>
        <dbReference type="ARBA" id="ARBA00022729"/>
    </source>
</evidence>
<evidence type="ECO:0000256" key="7">
    <source>
        <dbReference type="ARBA" id="ARBA00023237"/>
    </source>
</evidence>
<protein>
    <submittedName>
        <fullName evidence="9">Membrane protein involved in aromatic hydrocarbon degradation</fullName>
    </submittedName>
</protein>
<feature type="signal peptide" evidence="8">
    <location>
        <begin position="1"/>
        <end position="24"/>
    </location>
</feature>
<evidence type="ECO:0000313" key="10">
    <source>
        <dbReference type="Proteomes" id="UP000007150"/>
    </source>
</evidence>
<dbReference type="Proteomes" id="UP000007150">
    <property type="component" value="Chromosome 2"/>
</dbReference>
<accession>F6F1S7</accession>
<dbReference type="PANTHER" id="PTHR35093:SF8">
    <property type="entry name" value="OUTER MEMBRANE PROTEIN NMB0088-RELATED"/>
    <property type="match status" value="1"/>
</dbReference>
<organism evidence="9 10">
    <name type="scientific">Sphingobium chlorophenolicum L-1</name>
    <dbReference type="NCBI Taxonomy" id="690566"/>
    <lineage>
        <taxon>Bacteria</taxon>
        <taxon>Pseudomonadati</taxon>
        <taxon>Pseudomonadota</taxon>
        <taxon>Alphaproteobacteria</taxon>
        <taxon>Sphingomonadales</taxon>
        <taxon>Sphingomonadaceae</taxon>
        <taxon>Sphingobium</taxon>
    </lineage>
</organism>
<keyword evidence="10" id="KW-1185">Reference proteome</keyword>
<dbReference type="PANTHER" id="PTHR35093">
    <property type="entry name" value="OUTER MEMBRANE PROTEIN NMB0088-RELATED"/>
    <property type="match status" value="1"/>
</dbReference>
<reference evidence="9 10" key="1">
    <citation type="submission" date="2011-05" db="EMBL/GenBank/DDBJ databases">
        <title>Complete sequence of chromosome 2 of Sphingobium chlorophenolicum L-1.</title>
        <authorList>
            <consortium name="US DOE Joint Genome Institute"/>
            <person name="Lucas S."/>
            <person name="Han J."/>
            <person name="Lapidus A."/>
            <person name="Cheng J.-F."/>
            <person name="Goodwin L."/>
            <person name="Pitluck S."/>
            <person name="Peters L."/>
            <person name="Daligault H."/>
            <person name="Han C."/>
            <person name="Tapia R."/>
            <person name="Land M."/>
            <person name="Hauser L."/>
            <person name="Kyrpides N."/>
            <person name="Ivanova N."/>
            <person name="Pagani I."/>
            <person name="Turner P."/>
            <person name="Copley S."/>
            <person name="Woyke T."/>
        </authorList>
    </citation>
    <scope>NUCLEOTIDE SEQUENCE [LARGE SCALE GENOMIC DNA]</scope>
    <source>
        <strain evidence="9 10">L-1</strain>
    </source>
</reference>
<dbReference type="Pfam" id="PF03349">
    <property type="entry name" value="Toluene_X"/>
    <property type="match status" value="1"/>
</dbReference>
<dbReference type="GO" id="GO:0015483">
    <property type="term" value="F:long-chain fatty acid transporting porin activity"/>
    <property type="evidence" value="ECO:0007669"/>
    <property type="project" value="TreeGrafter"/>
</dbReference>
<dbReference type="SUPFAM" id="SSF56935">
    <property type="entry name" value="Porins"/>
    <property type="match status" value="1"/>
</dbReference>
<keyword evidence="5 8" id="KW-0732">Signal</keyword>
<evidence type="ECO:0000256" key="4">
    <source>
        <dbReference type="ARBA" id="ARBA00022692"/>
    </source>
</evidence>
<dbReference type="KEGG" id="sch:Sphch_3912"/>
<feature type="chain" id="PRO_5003333982" evidence="8">
    <location>
        <begin position="25"/>
        <end position="390"/>
    </location>
</feature>
<comment type="subcellular location">
    <subcellularLocation>
        <location evidence="1">Cell outer membrane</location>
        <topology evidence="1">Multi-pass membrane protein</topology>
    </subcellularLocation>
</comment>
<keyword evidence="7" id="KW-0998">Cell outer membrane</keyword>
<evidence type="ECO:0000256" key="6">
    <source>
        <dbReference type="ARBA" id="ARBA00023136"/>
    </source>
</evidence>
<dbReference type="RefSeq" id="WP_013849717.1">
    <property type="nucleotide sequence ID" value="NC_015594.1"/>
</dbReference>